<evidence type="ECO:0000256" key="1">
    <source>
        <dbReference type="ARBA" id="ARBA00010254"/>
    </source>
</evidence>
<proteinExistence type="inferred from homology"/>
<dbReference type="GO" id="GO:0022627">
    <property type="term" value="C:cytosolic small ribosomal subunit"/>
    <property type="evidence" value="ECO:0007669"/>
    <property type="project" value="UniProtKB-UniRule"/>
</dbReference>
<dbReference type="SUPFAM" id="SSF50249">
    <property type="entry name" value="Nucleic acid-binding proteins"/>
    <property type="match status" value="1"/>
</dbReference>
<accession>A0A1L2JJY7</accession>
<dbReference type="CDD" id="cd00364">
    <property type="entry name" value="Ribosomal_uS17"/>
    <property type="match status" value="1"/>
</dbReference>
<dbReference type="NCBIfam" id="NF006345">
    <property type="entry name" value="PRK08572.1"/>
    <property type="match status" value="1"/>
</dbReference>
<evidence type="ECO:0000256" key="3">
    <source>
        <dbReference type="ARBA" id="ARBA00023274"/>
    </source>
</evidence>
<dbReference type="InterPro" id="IPR028333">
    <property type="entry name" value="Ribosomal_uS17_arc/euk"/>
</dbReference>
<sequence>MSRIEPPPDAKASCNDKKCPFHGGLSLRGRRREGVVISKKMARTCTVMTHYLQYVPKFKRYEKKRSKIHAHIPQCIDHLIKEGDAVIIHECRRLAKTVAHVVIGKKEKR</sequence>
<dbReference type="PANTHER" id="PTHR10744:SF9">
    <property type="entry name" value="40S RIBOSOMAL PROTEIN S11-RELATED"/>
    <property type="match status" value="1"/>
</dbReference>
<dbReference type="EMBL" id="KX764930">
    <property type="protein sequence ID" value="AOZ56017.1"/>
    <property type="molecule type" value="Genomic_DNA"/>
</dbReference>
<dbReference type="PANTHER" id="PTHR10744">
    <property type="entry name" value="40S RIBOSOMAL PROTEIN S11 FAMILY MEMBER"/>
    <property type="match status" value="1"/>
</dbReference>
<dbReference type="InterPro" id="IPR012340">
    <property type="entry name" value="NA-bd_OB-fold"/>
</dbReference>
<keyword evidence="2 5" id="KW-0689">Ribosomal protein</keyword>
<dbReference type="InterPro" id="IPR000266">
    <property type="entry name" value="Ribosomal_uS17"/>
</dbReference>
<dbReference type="GO" id="GO:0003735">
    <property type="term" value="F:structural constituent of ribosome"/>
    <property type="evidence" value="ECO:0007669"/>
    <property type="project" value="UniProtKB-UniRule"/>
</dbReference>
<dbReference type="NCBIfam" id="TIGR03630">
    <property type="entry name" value="uS17_arch"/>
    <property type="match status" value="1"/>
</dbReference>
<evidence type="ECO:0000313" key="5">
    <source>
        <dbReference type="EMBL" id="AOZ56017.1"/>
    </source>
</evidence>
<dbReference type="Pfam" id="PF00366">
    <property type="entry name" value="Ribosomal_S17"/>
    <property type="match status" value="1"/>
</dbReference>
<organism evidence="5">
    <name type="scientific">uncultured korarchaeote</name>
    <dbReference type="NCBI Taxonomy" id="161241"/>
    <lineage>
        <taxon>Archaea</taxon>
        <taxon>Thermoproteota</taxon>
        <taxon>environmental samples</taxon>
    </lineage>
</organism>
<reference evidence="5" key="1">
    <citation type="journal article" date="2017" name="Nature">
        <title>Metagenomic exploration of ASGARD archaea illuminates the origin of cellular complexity in eukaryotes.</title>
        <authorList>
            <person name="Zaremba-Niedzwiedzka K."/>
            <person name="Caceres E.F."/>
            <person name="Saw J.H.W."/>
            <person name="Backstrom D."/>
            <person name="Juzokaite L."/>
            <person name="Vancaester E."/>
            <person name="Seitz K.W."/>
            <person name="Anantharaman K."/>
            <person name="Starnawski P."/>
            <person name="Kjeldsen K.U."/>
            <person name="Stott M.B."/>
            <person name="Nunoura T."/>
            <person name="Banfield J.F."/>
            <person name="Schramm A."/>
            <person name="Baker B.J."/>
            <person name="Spang A."/>
            <person name="Ettema T.J.G."/>
        </authorList>
    </citation>
    <scope>NUCLEOTIDE SEQUENCE</scope>
    <source>
        <strain evidence="5">TIV_3</strain>
    </source>
</reference>
<dbReference type="AlphaFoldDB" id="A0A1L2JJY7"/>
<evidence type="ECO:0000256" key="2">
    <source>
        <dbReference type="ARBA" id="ARBA00022980"/>
    </source>
</evidence>
<comment type="similarity">
    <text evidence="1">Belongs to the universal ribosomal protein uS17 family.</text>
</comment>
<evidence type="ECO:0000256" key="4">
    <source>
        <dbReference type="NCBIfam" id="TIGR03630"/>
    </source>
</evidence>
<keyword evidence="3" id="KW-0687">Ribonucleoprotein</keyword>
<protein>
    <recommendedName>
        <fullName evidence="4">30S ribosomal protein S17</fullName>
    </recommendedName>
</protein>
<dbReference type="GO" id="GO:0006412">
    <property type="term" value="P:translation"/>
    <property type="evidence" value="ECO:0007669"/>
    <property type="project" value="UniProtKB-UniRule"/>
</dbReference>
<name>A0A1L2JJY7_9CREN</name>
<dbReference type="Gene3D" id="2.40.50.1000">
    <property type="match status" value="1"/>
</dbReference>